<comment type="caution">
    <text evidence="2">The sequence shown here is derived from an EMBL/GenBank/DDBJ whole genome shotgun (WGS) entry which is preliminary data.</text>
</comment>
<feature type="transmembrane region" description="Helical" evidence="1">
    <location>
        <begin position="7"/>
        <end position="27"/>
    </location>
</feature>
<name>A0ABQ3ZCZ1_9ACTN</name>
<keyword evidence="1" id="KW-0472">Membrane</keyword>
<keyword evidence="1" id="KW-0812">Transmembrane</keyword>
<evidence type="ECO:0008006" key="4">
    <source>
        <dbReference type="Google" id="ProtNLM"/>
    </source>
</evidence>
<feature type="transmembrane region" description="Helical" evidence="1">
    <location>
        <begin position="102"/>
        <end position="122"/>
    </location>
</feature>
<feature type="transmembrane region" description="Helical" evidence="1">
    <location>
        <begin position="240"/>
        <end position="262"/>
    </location>
</feature>
<accession>A0ABQ3ZCZ1</accession>
<feature type="transmembrane region" description="Helical" evidence="1">
    <location>
        <begin position="308"/>
        <end position="333"/>
    </location>
</feature>
<protein>
    <recommendedName>
        <fullName evidence="4">Transmembrane protein</fullName>
    </recommendedName>
</protein>
<gene>
    <name evidence="2" type="ORF">Adu01nite_90410</name>
</gene>
<feature type="transmembrane region" description="Helical" evidence="1">
    <location>
        <begin position="409"/>
        <end position="431"/>
    </location>
</feature>
<organism evidence="2 3">
    <name type="scientific">Paractinoplanes durhamensis</name>
    <dbReference type="NCBI Taxonomy" id="113563"/>
    <lineage>
        <taxon>Bacteria</taxon>
        <taxon>Bacillati</taxon>
        <taxon>Actinomycetota</taxon>
        <taxon>Actinomycetes</taxon>
        <taxon>Micromonosporales</taxon>
        <taxon>Micromonosporaceae</taxon>
        <taxon>Paractinoplanes</taxon>
    </lineage>
</organism>
<reference evidence="2 3" key="1">
    <citation type="submission" date="2021-01" db="EMBL/GenBank/DDBJ databases">
        <title>Whole genome shotgun sequence of Actinoplanes durhamensis NBRC 14914.</title>
        <authorList>
            <person name="Komaki H."/>
            <person name="Tamura T."/>
        </authorList>
    </citation>
    <scope>NUCLEOTIDE SEQUENCE [LARGE SCALE GENOMIC DNA]</scope>
    <source>
        <strain evidence="2 3">NBRC 14914</strain>
    </source>
</reference>
<feature type="transmembrane region" description="Helical" evidence="1">
    <location>
        <begin position="134"/>
        <end position="152"/>
    </location>
</feature>
<dbReference type="RefSeq" id="WP_203735522.1">
    <property type="nucleotide sequence ID" value="NZ_BAAATX010000045.1"/>
</dbReference>
<feature type="transmembrane region" description="Helical" evidence="1">
    <location>
        <begin position="345"/>
        <end position="364"/>
    </location>
</feature>
<sequence length="518" mass="54230">MSRRHPAWDAVGVGTVVVPTVVLAPLMTQAPWADDQLNVYAFGGVYLDRPWEVPVDAFRAVPYFLNLGNFRPLGRTYEWAQNVAVFALSDVFGIPVNVGLRLAALVTAIVLTGCAVLFAAYATGRTRPLRTAPPVPVALLPFAVGGGLVAAGPVSTTVLFSGLYFMTSSLVLAVAAWACATVGLPRLSLLRGTLAVLAGAAIAAFNEMACLAIPLCVVAVGLRARLVFAVRLRNMLRDSGVRFVLLLCAGFLPVIVPVRMAIAETCSRGDCYEGSAVSLPGAAAAVPDRLISWLPPLMWQWATAGTRGWLAAPVTALAAAALLVVAGLLLRALPALPSLDARQTLTLAGVSATVLALAAGIASLNVWMQQAAAAGQYGVGWRDSALTTVGGSALVVAAATALPRARRLTAAVTLIALSGVTVVSAAANSAYHQRSATERVPYLHNRIAQEIADVDPTADGDHRRCALRTRLLSVKNPLDTQRIDQTLDAATAQAAGRRFCTRAPNWPGPLPLYRDATA</sequence>
<evidence type="ECO:0000313" key="3">
    <source>
        <dbReference type="Proteomes" id="UP000637628"/>
    </source>
</evidence>
<feature type="transmembrane region" description="Helical" evidence="1">
    <location>
        <begin position="384"/>
        <end position="402"/>
    </location>
</feature>
<keyword evidence="1" id="KW-1133">Transmembrane helix</keyword>
<feature type="transmembrane region" description="Helical" evidence="1">
    <location>
        <begin position="158"/>
        <end position="180"/>
    </location>
</feature>
<evidence type="ECO:0000256" key="1">
    <source>
        <dbReference type="SAM" id="Phobius"/>
    </source>
</evidence>
<proteinExistence type="predicted"/>
<dbReference type="EMBL" id="BOML01000087">
    <property type="protein sequence ID" value="GIE07691.1"/>
    <property type="molecule type" value="Genomic_DNA"/>
</dbReference>
<keyword evidence="3" id="KW-1185">Reference proteome</keyword>
<dbReference type="Proteomes" id="UP000637628">
    <property type="component" value="Unassembled WGS sequence"/>
</dbReference>
<evidence type="ECO:0000313" key="2">
    <source>
        <dbReference type="EMBL" id="GIE07691.1"/>
    </source>
</evidence>